<dbReference type="Gene3D" id="3.40.50.150">
    <property type="entry name" value="Vaccinia Virus protein VP39"/>
    <property type="match status" value="1"/>
</dbReference>
<dbReference type="EMBL" id="JAHJDP010000002">
    <property type="protein sequence ID" value="MBU2689320.1"/>
    <property type="molecule type" value="Genomic_DNA"/>
</dbReference>
<dbReference type="CDD" id="cd02440">
    <property type="entry name" value="AdoMet_MTases"/>
    <property type="match status" value="1"/>
</dbReference>
<evidence type="ECO:0000313" key="2">
    <source>
        <dbReference type="EMBL" id="MBU2689320.1"/>
    </source>
</evidence>
<gene>
    <name evidence="2" type="ORF">KJ970_00200</name>
</gene>
<comment type="caution">
    <text evidence="2">The sequence shown here is derived from an EMBL/GenBank/DDBJ whole genome shotgun (WGS) entry which is preliminary data.</text>
</comment>
<keyword evidence="2" id="KW-0489">Methyltransferase</keyword>
<organism evidence="2 3">
    <name type="scientific">Eiseniibacteriota bacterium</name>
    <dbReference type="NCBI Taxonomy" id="2212470"/>
    <lineage>
        <taxon>Bacteria</taxon>
        <taxon>Candidatus Eiseniibacteriota</taxon>
    </lineage>
</organism>
<reference evidence="2" key="1">
    <citation type="submission" date="2021-05" db="EMBL/GenBank/DDBJ databases">
        <title>Energy efficiency and biological interactions define the core microbiome of deep oligotrophic groundwater.</title>
        <authorList>
            <person name="Mehrshad M."/>
            <person name="Lopez-Fernandez M."/>
            <person name="Bell E."/>
            <person name="Bernier-Latmani R."/>
            <person name="Bertilsson S."/>
            <person name="Dopson M."/>
        </authorList>
    </citation>
    <scope>NUCLEOTIDE SEQUENCE</scope>
    <source>
        <strain evidence="2">Modern_marine.mb.64</strain>
    </source>
</reference>
<dbReference type="Pfam" id="PF13847">
    <property type="entry name" value="Methyltransf_31"/>
    <property type="match status" value="1"/>
</dbReference>
<feature type="domain" description="Methyltransferase" evidence="1">
    <location>
        <begin position="61"/>
        <end position="192"/>
    </location>
</feature>
<evidence type="ECO:0000259" key="1">
    <source>
        <dbReference type="Pfam" id="PF13847"/>
    </source>
</evidence>
<dbReference type="Proteomes" id="UP000777784">
    <property type="component" value="Unassembled WGS sequence"/>
</dbReference>
<dbReference type="InterPro" id="IPR029063">
    <property type="entry name" value="SAM-dependent_MTases_sf"/>
</dbReference>
<dbReference type="PANTHER" id="PTHR43861">
    <property type="entry name" value="TRANS-ACONITATE 2-METHYLTRANSFERASE-RELATED"/>
    <property type="match status" value="1"/>
</dbReference>
<sequence>MFSRLAVSNLSRVRNTWEQSASPPVHWWAIPRVRERWNSLITGESNVEFPAYVVNKYLKQKKNLRMISPGCGYGALEFRFAKHDQFSRVEGFDLSSRRIKGANAEAEKSNCGNLFYFVGDIYKYDFGDNRYDVIFLHSILHHVRNLRSLFEKLRNSLKSDGILIIDEYVGPKRFQWTDEQLSLSNYYLNKIPASYRRRWKSKREKKKIYRPGYLRMILSDPSEAVASEEIMPELRMTFKKLEERPYGGNLLQLIFKDISHNFVEDTAEVREWLNVLFSAEDDFVKQSRKSDYVFGVYGKP</sequence>
<dbReference type="SUPFAM" id="SSF53335">
    <property type="entry name" value="S-adenosyl-L-methionine-dependent methyltransferases"/>
    <property type="match status" value="1"/>
</dbReference>
<proteinExistence type="predicted"/>
<dbReference type="GO" id="GO:0032259">
    <property type="term" value="P:methylation"/>
    <property type="evidence" value="ECO:0007669"/>
    <property type="project" value="UniProtKB-KW"/>
</dbReference>
<accession>A0A948W4U1</accession>
<evidence type="ECO:0000313" key="3">
    <source>
        <dbReference type="Proteomes" id="UP000777784"/>
    </source>
</evidence>
<dbReference type="AlphaFoldDB" id="A0A948W4U1"/>
<name>A0A948W4U1_UNCEI</name>
<protein>
    <submittedName>
        <fullName evidence="2">Class I SAM-dependent methyltransferase</fullName>
    </submittedName>
</protein>
<dbReference type="GO" id="GO:0008168">
    <property type="term" value="F:methyltransferase activity"/>
    <property type="evidence" value="ECO:0007669"/>
    <property type="project" value="UniProtKB-KW"/>
</dbReference>
<keyword evidence="2" id="KW-0808">Transferase</keyword>
<dbReference type="InterPro" id="IPR025714">
    <property type="entry name" value="Methyltranfer_dom"/>
</dbReference>